<accession>A0A0K2TL91</accession>
<dbReference type="EMBL" id="HACA01009214">
    <property type="protein sequence ID" value="CDW26575.1"/>
    <property type="molecule type" value="Transcribed_RNA"/>
</dbReference>
<organism evidence="1">
    <name type="scientific">Lepeophtheirus salmonis</name>
    <name type="common">Salmon louse</name>
    <name type="synonym">Caligus salmonis</name>
    <dbReference type="NCBI Taxonomy" id="72036"/>
    <lineage>
        <taxon>Eukaryota</taxon>
        <taxon>Metazoa</taxon>
        <taxon>Ecdysozoa</taxon>
        <taxon>Arthropoda</taxon>
        <taxon>Crustacea</taxon>
        <taxon>Multicrustacea</taxon>
        <taxon>Hexanauplia</taxon>
        <taxon>Copepoda</taxon>
        <taxon>Siphonostomatoida</taxon>
        <taxon>Caligidae</taxon>
        <taxon>Lepeophtheirus</taxon>
    </lineage>
</organism>
<protein>
    <submittedName>
        <fullName evidence="1">Uncharacterized protein</fullName>
    </submittedName>
</protein>
<dbReference type="AlphaFoldDB" id="A0A0K2TL91"/>
<proteinExistence type="predicted"/>
<reference evidence="1" key="1">
    <citation type="submission" date="2014-05" db="EMBL/GenBank/DDBJ databases">
        <authorList>
            <person name="Chronopoulou M."/>
        </authorList>
    </citation>
    <scope>NUCLEOTIDE SEQUENCE</scope>
    <source>
        <tissue evidence="1">Whole organism</tissue>
    </source>
</reference>
<name>A0A0K2TL91_LEPSM</name>
<sequence>MSILNSTPESSNDLHFRANHHCYSLSFTNTHPSYYFILRCSGFNN</sequence>
<evidence type="ECO:0000313" key="1">
    <source>
        <dbReference type="EMBL" id="CDW26575.1"/>
    </source>
</evidence>